<feature type="transmembrane region" description="Helical" evidence="8">
    <location>
        <begin position="166"/>
        <end position="183"/>
    </location>
</feature>
<evidence type="ECO:0000256" key="5">
    <source>
        <dbReference type="ARBA" id="ARBA00022692"/>
    </source>
</evidence>
<dbReference type="AlphaFoldDB" id="A0A6I4U0S9"/>
<protein>
    <recommendedName>
        <fullName evidence="11">Glycosyltransferase RgtA/B/C/D-like domain-containing protein</fullName>
    </recommendedName>
</protein>
<evidence type="ECO:0000256" key="8">
    <source>
        <dbReference type="SAM" id="Phobius"/>
    </source>
</evidence>
<dbReference type="GO" id="GO:0009103">
    <property type="term" value="P:lipopolysaccharide biosynthetic process"/>
    <property type="evidence" value="ECO:0007669"/>
    <property type="project" value="UniProtKB-ARBA"/>
</dbReference>
<feature type="transmembrane region" description="Helical" evidence="8">
    <location>
        <begin position="86"/>
        <end position="107"/>
    </location>
</feature>
<feature type="transmembrane region" description="Helical" evidence="8">
    <location>
        <begin position="299"/>
        <end position="319"/>
    </location>
</feature>
<dbReference type="RefSeq" id="WP_161392314.1">
    <property type="nucleotide sequence ID" value="NZ_JBHSCP010000003.1"/>
</dbReference>
<keyword evidence="2" id="KW-1003">Cell membrane</keyword>
<dbReference type="GO" id="GO:0016763">
    <property type="term" value="F:pentosyltransferase activity"/>
    <property type="evidence" value="ECO:0007669"/>
    <property type="project" value="TreeGrafter"/>
</dbReference>
<evidence type="ECO:0000256" key="3">
    <source>
        <dbReference type="ARBA" id="ARBA00022676"/>
    </source>
</evidence>
<dbReference type="EMBL" id="WTYJ01000004">
    <property type="protein sequence ID" value="MXP00578.1"/>
    <property type="molecule type" value="Genomic_DNA"/>
</dbReference>
<comment type="subcellular location">
    <subcellularLocation>
        <location evidence="1">Cell membrane</location>
        <topology evidence="1">Multi-pass membrane protein</topology>
    </subcellularLocation>
</comment>
<evidence type="ECO:0000256" key="7">
    <source>
        <dbReference type="ARBA" id="ARBA00023136"/>
    </source>
</evidence>
<keyword evidence="4" id="KW-0808">Transferase</keyword>
<feature type="transmembrane region" description="Helical" evidence="8">
    <location>
        <begin position="339"/>
        <end position="360"/>
    </location>
</feature>
<evidence type="ECO:0000256" key="1">
    <source>
        <dbReference type="ARBA" id="ARBA00004651"/>
    </source>
</evidence>
<evidence type="ECO:0000256" key="2">
    <source>
        <dbReference type="ARBA" id="ARBA00022475"/>
    </source>
</evidence>
<organism evidence="9 10">
    <name type="scientific">Croceibacterium xixiisoli</name>
    <dbReference type="NCBI Taxonomy" id="1476466"/>
    <lineage>
        <taxon>Bacteria</taxon>
        <taxon>Pseudomonadati</taxon>
        <taxon>Pseudomonadota</taxon>
        <taxon>Alphaproteobacteria</taxon>
        <taxon>Sphingomonadales</taxon>
        <taxon>Erythrobacteraceae</taxon>
        <taxon>Croceibacterium</taxon>
    </lineage>
</organism>
<feature type="transmembrane region" description="Helical" evidence="8">
    <location>
        <begin position="136"/>
        <end position="154"/>
    </location>
</feature>
<keyword evidence="5 8" id="KW-0812">Transmembrane</keyword>
<keyword evidence="3" id="KW-0328">Glycosyltransferase</keyword>
<keyword evidence="7 8" id="KW-0472">Membrane</keyword>
<keyword evidence="6 8" id="KW-1133">Transmembrane helix</keyword>
<dbReference type="PANTHER" id="PTHR33908">
    <property type="entry name" value="MANNOSYLTRANSFERASE YKCB-RELATED"/>
    <property type="match status" value="1"/>
</dbReference>
<name>A0A6I4U0S9_9SPHN</name>
<dbReference type="PANTHER" id="PTHR33908:SF3">
    <property type="entry name" value="UNDECAPRENYL PHOSPHATE-ALPHA-4-AMINO-4-DEOXY-L-ARABINOSE ARABINOSYL TRANSFERASE"/>
    <property type="match status" value="1"/>
</dbReference>
<dbReference type="Proteomes" id="UP000469430">
    <property type="component" value="Unassembled WGS sequence"/>
</dbReference>
<feature type="transmembrane region" description="Helical" evidence="8">
    <location>
        <begin position="266"/>
        <end position="287"/>
    </location>
</feature>
<keyword evidence="10" id="KW-1185">Reference proteome</keyword>
<evidence type="ECO:0000313" key="9">
    <source>
        <dbReference type="EMBL" id="MXP00578.1"/>
    </source>
</evidence>
<gene>
    <name evidence="9" type="ORF">GRI97_16425</name>
</gene>
<dbReference type="OrthoDB" id="345761at2"/>
<evidence type="ECO:0000256" key="4">
    <source>
        <dbReference type="ARBA" id="ARBA00022679"/>
    </source>
</evidence>
<feature type="transmembrane region" description="Helical" evidence="8">
    <location>
        <begin position="114"/>
        <end position="130"/>
    </location>
</feature>
<reference evidence="9 10" key="1">
    <citation type="submission" date="2019-12" db="EMBL/GenBank/DDBJ databases">
        <title>Genomic-based taxomic classification of the family Erythrobacteraceae.</title>
        <authorList>
            <person name="Xu L."/>
        </authorList>
    </citation>
    <scope>NUCLEOTIDE SEQUENCE [LARGE SCALE GENOMIC DNA]</scope>
    <source>
        <strain evidence="9 10">S36</strain>
    </source>
</reference>
<evidence type="ECO:0000256" key="6">
    <source>
        <dbReference type="ARBA" id="ARBA00022989"/>
    </source>
</evidence>
<accession>A0A6I4U0S9</accession>
<dbReference type="GO" id="GO:0010041">
    <property type="term" value="P:response to iron(III) ion"/>
    <property type="evidence" value="ECO:0007669"/>
    <property type="project" value="TreeGrafter"/>
</dbReference>
<feature type="transmembrane region" description="Helical" evidence="8">
    <location>
        <begin position="189"/>
        <end position="205"/>
    </location>
</feature>
<evidence type="ECO:0008006" key="11">
    <source>
        <dbReference type="Google" id="ProtNLM"/>
    </source>
</evidence>
<sequence length="502" mass="53928">MAASFKSAPIRRNSWLVPLGMVLIAVLLRAQTFGNPVIEFDEQFYRLAGERMLDGAWPYIDIWDRKPIGLFLLFAAAAAIGGSHAIAYQLMATLFAGLTGWVVALLARRLTRRTFAPTLAGVLYIAWLNLLQGEGGQAAVFYTLPVALAALLVLRQVNGERPVGRLAADGALAMLLIGLAVQIKYTVVIEGVFFGLVLLWTAWRARAATSSLVALSALWVSLALLPTLLVWGGFAVLGFGGEWLFANITSIFLRTPMPLGDWLEELAGGLGAALLLILAGVAGWRIAPKTPAVRFIGGWVLAALVALVAMRSFVPHYWIPLTAPLAVLAAPALAHHRRAGLVLTLVALIAGQWLVAHFIAGKGNRATVERMAQAIGPVDTAPGCLFVFDGFPALYQELDSCLPSRFAFPGHLNGMMEAGSIGVDPVAEVTRIMATRPAAVVLDEPRWSLQNKETAAVVDRALAADYVLVLREPTGPGRFRLVYRLRPVERGSSPVQQPVAAQ</sequence>
<feature type="transmembrane region" description="Helical" evidence="8">
    <location>
        <begin position="217"/>
        <end position="246"/>
    </location>
</feature>
<dbReference type="GO" id="GO:0005886">
    <property type="term" value="C:plasma membrane"/>
    <property type="evidence" value="ECO:0007669"/>
    <property type="project" value="UniProtKB-SubCell"/>
</dbReference>
<comment type="caution">
    <text evidence="9">The sequence shown here is derived from an EMBL/GenBank/DDBJ whole genome shotgun (WGS) entry which is preliminary data.</text>
</comment>
<dbReference type="InterPro" id="IPR050297">
    <property type="entry name" value="LipidA_mod_glycosyltrf_83"/>
</dbReference>
<evidence type="ECO:0000313" key="10">
    <source>
        <dbReference type="Proteomes" id="UP000469430"/>
    </source>
</evidence>
<proteinExistence type="predicted"/>